<proteinExistence type="inferred from homology"/>
<evidence type="ECO:0000313" key="2">
    <source>
        <dbReference type="EMBL" id="KAJ4471964.1"/>
    </source>
</evidence>
<dbReference type="Proteomes" id="UP001150266">
    <property type="component" value="Unassembled WGS sequence"/>
</dbReference>
<dbReference type="SUPFAM" id="SSF51905">
    <property type="entry name" value="FAD/NAD(P)-binding domain"/>
    <property type="match status" value="1"/>
</dbReference>
<dbReference type="GO" id="GO:0005634">
    <property type="term" value="C:nucleus"/>
    <property type="evidence" value="ECO:0007669"/>
    <property type="project" value="TreeGrafter"/>
</dbReference>
<dbReference type="Gene3D" id="3.30.519.10">
    <property type="entry name" value="Guanine Nucleotide Dissociation Inhibitor, domain 2"/>
    <property type="match status" value="1"/>
</dbReference>
<dbReference type="EMBL" id="JAOTPV010000021">
    <property type="protein sequence ID" value="KAJ4471964.1"/>
    <property type="molecule type" value="Genomic_DNA"/>
</dbReference>
<protein>
    <submittedName>
        <fullName evidence="2">FAD/NAD-P-binding domain-containing protein</fullName>
    </submittedName>
</protein>
<dbReference type="PRINTS" id="PR00891">
    <property type="entry name" value="RABGDIREP"/>
</dbReference>
<dbReference type="Gene3D" id="3.50.50.60">
    <property type="entry name" value="FAD/NAD(P)-binding domain"/>
    <property type="match status" value="1"/>
</dbReference>
<gene>
    <name evidence="2" type="ORF">J3R30DRAFT_3522305</name>
</gene>
<evidence type="ECO:0000256" key="1">
    <source>
        <dbReference type="ARBA" id="ARBA00005593"/>
    </source>
</evidence>
<dbReference type="GO" id="GO:0005968">
    <property type="term" value="C:Rab-protein geranylgeranyltransferase complex"/>
    <property type="evidence" value="ECO:0007669"/>
    <property type="project" value="TreeGrafter"/>
</dbReference>
<dbReference type="GO" id="GO:0016192">
    <property type="term" value="P:vesicle-mediated transport"/>
    <property type="evidence" value="ECO:0007669"/>
    <property type="project" value="TreeGrafter"/>
</dbReference>
<dbReference type="PANTHER" id="PTHR11787">
    <property type="entry name" value="RAB GDP-DISSOCIATION INHIBITOR"/>
    <property type="match status" value="1"/>
</dbReference>
<name>A0A9W9A2S3_9AGAR</name>
<sequence length="574" mass="61335">MRVCPRAGPTRFFMDNEGAFDVIVVGTGLTESITAAALAKAGFKVAHLDENVYYGGDEASLSLDEYINWVTQNKDSTQFSSFSLSSSHVLPNSRQYSISLSPSVIPSTGSLISSLVASGVSRYGGFRLVEQVAVYSPGHKVKAVPGSKEDIFKDKTISLLDKRRLMRFLVFASGDEDFKGRPELEGVKGDMPFIEFLKATFSLNQEMAETITFALCHCTSPADNALSTLHRLRRYLRSAGRYGHSPFLIGHYGSSGEIAQGFCRMAAVSGSVYILGKTIDSINRNRSTEKSQSTPIYTLTLSDFTEPITCDLIIASENRLPAGLARDISHAHRVPSAVGEDTPTAIARGICIIDQPLSLASRQESSIPGEAEFTADSTEPTSILDTGIIVFPPSSLPTGTASSAVTVLVVGEGTMSVPKGKWIIYLSTPSSSKSDTISPEQLLKPYLHTTLSLSATSSDIVPLFSSFYFQSPPSSSVDSSSIASPGFGVSSKTASPTLPTILILPSPAVLPLPDSGDAAALNAEAVFWDAVKALEGSRAIRGGFAQDTPAVLEDDELKIGSFWPPVLNEEEDDE</sequence>
<dbReference type="Gene3D" id="1.10.405.10">
    <property type="entry name" value="Guanine Nucleotide Dissociation Inhibitor, domain 1"/>
    <property type="match status" value="1"/>
</dbReference>
<dbReference type="PANTHER" id="PTHR11787:SF4">
    <property type="entry name" value="CHM, RAB ESCORT PROTEIN 1"/>
    <property type="match status" value="1"/>
</dbReference>
<dbReference type="GO" id="GO:0005829">
    <property type="term" value="C:cytosol"/>
    <property type="evidence" value="ECO:0007669"/>
    <property type="project" value="TreeGrafter"/>
</dbReference>
<dbReference type="OrthoDB" id="9446342at2759"/>
<dbReference type="GO" id="GO:0005092">
    <property type="term" value="F:GDP-dissociation inhibitor activity"/>
    <property type="evidence" value="ECO:0007669"/>
    <property type="project" value="InterPro"/>
</dbReference>
<dbReference type="GO" id="GO:0007264">
    <property type="term" value="P:small GTPase-mediated signal transduction"/>
    <property type="evidence" value="ECO:0007669"/>
    <property type="project" value="InterPro"/>
</dbReference>
<reference evidence="2" key="1">
    <citation type="submission" date="2022-08" db="EMBL/GenBank/DDBJ databases">
        <title>A Global Phylogenomic Analysis of the Shiitake Genus Lentinula.</title>
        <authorList>
            <consortium name="DOE Joint Genome Institute"/>
            <person name="Sierra-Patev S."/>
            <person name="Min B."/>
            <person name="Naranjo-Ortiz M."/>
            <person name="Looney B."/>
            <person name="Konkel Z."/>
            <person name="Slot J.C."/>
            <person name="Sakamoto Y."/>
            <person name="Steenwyk J.L."/>
            <person name="Rokas A."/>
            <person name="Carro J."/>
            <person name="Camarero S."/>
            <person name="Ferreira P."/>
            <person name="Molpeceres G."/>
            <person name="Ruiz-Duenas F.J."/>
            <person name="Serrano A."/>
            <person name="Henrissat B."/>
            <person name="Drula E."/>
            <person name="Hughes K.W."/>
            <person name="Mata J.L."/>
            <person name="Ishikawa N.K."/>
            <person name="Vargas-Isla R."/>
            <person name="Ushijima S."/>
            <person name="Smith C.A."/>
            <person name="Ahrendt S."/>
            <person name="Andreopoulos W."/>
            <person name="He G."/>
            <person name="Labutti K."/>
            <person name="Lipzen A."/>
            <person name="Ng V."/>
            <person name="Riley R."/>
            <person name="Sandor L."/>
            <person name="Barry K."/>
            <person name="Martinez A.T."/>
            <person name="Xiao Y."/>
            <person name="Gibbons J.G."/>
            <person name="Terashima K."/>
            <person name="Grigoriev I.V."/>
            <person name="Hibbett D.S."/>
        </authorList>
    </citation>
    <scope>NUCLEOTIDE SEQUENCE</scope>
    <source>
        <strain evidence="2">JLM2183</strain>
    </source>
</reference>
<dbReference type="InterPro" id="IPR018203">
    <property type="entry name" value="GDP_dissociation_inhibitor"/>
</dbReference>
<dbReference type="Pfam" id="PF00996">
    <property type="entry name" value="GDI"/>
    <property type="match status" value="1"/>
</dbReference>
<keyword evidence="3" id="KW-1185">Reference proteome</keyword>
<comment type="caution">
    <text evidence="2">The sequence shown here is derived from an EMBL/GenBank/DDBJ whole genome shotgun (WGS) entry which is preliminary data.</text>
</comment>
<organism evidence="2 3">
    <name type="scientific">Lentinula aciculospora</name>
    <dbReference type="NCBI Taxonomy" id="153920"/>
    <lineage>
        <taxon>Eukaryota</taxon>
        <taxon>Fungi</taxon>
        <taxon>Dikarya</taxon>
        <taxon>Basidiomycota</taxon>
        <taxon>Agaricomycotina</taxon>
        <taxon>Agaricomycetes</taxon>
        <taxon>Agaricomycetidae</taxon>
        <taxon>Agaricales</taxon>
        <taxon>Marasmiineae</taxon>
        <taxon>Omphalotaceae</taxon>
        <taxon>Lentinula</taxon>
    </lineage>
</organism>
<dbReference type="SUPFAM" id="SSF54373">
    <property type="entry name" value="FAD-linked reductases, C-terminal domain"/>
    <property type="match status" value="1"/>
</dbReference>
<dbReference type="AlphaFoldDB" id="A0A9W9A2S3"/>
<accession>A0A9W9A2S3</accession>
<dbReference type="InterPro" id="IPR036188">
    <property type="entry name" value="FAD/NAD-bd_sf"/>
</dbReference>
<evidence type="ECO:0000313" key="3">
    <source>
        <dbReference type="Proteomes" id="UP001150266"/>
    </source>
</evidence>
<comment type="similarity">
    <text evidence="1">Belongs to the Rab GDI family.</text>
</comment>